<name>A0ABY5E0P1_9ACTN</name>
<dbReference type="Proteomes" id="UP001056035">
    <property type="component" value="Chromosome"/>
</dbReference>
<accession>A0ABY5E0P1</accession>
<evidence type="ECO:0000313" key="1">
    <source>
        <dbReference type="EMBL" id="UTI66722.1"/>
    </source>
</evidence>
<sequence length="205" mass="21915">MLAAQFVLPALAASIIRHQLGRDGVVKRVHVSAFPAVELLWGHADTVQIHLEKLDTSVDRATELASQAHRVDDAQVTIDTLHEGPLTVHHVRARLHHAQLSVSAALATKDLQHALPPQLTMNARRGSAGHLVVRTTADILGAQVGIDAVVSAQDGALVASPTLPLLGNLLTFTLFSDPRIAIESIRTTPRSDGYHVTLAARVPRG</sequence>
<dbReference type="EMBL" id="CP098502">
    <property type="protein sequence ID" value="UTI66722.1"/>
    <property type="molecule type" value="Genomic_DNA"/>
</dbReference>
<keyword evidence="2" id="KW-1185">Reference proteome</keyword>
<proteinExistence type="predicted"/>
<reference evidence="1 2" key="1">
    <citation type="submission" date="2022-06" db="EMBL/GenBank/DDBJ databases">
        <title>Paraconexibacter antarcticus.</title>
        <authorList>
            <person name="Kim C.S."/>
        </authorList>
    </citation>
    <scope>NUCLEOTIDE SEQUENCE [LARGE SCALE GENOMIC DNA]</scope>
    <source>
        <strain evidence="1 2">02-257</strain>
    </source>
</reference>
<dbReference type="RefSeq" id="WP_254573388.1">
    <property type="nucleotide sequence ID" value="NZ_CP098502.1"/>
</dbReference>
<evidence type="ECO:0000313" key="2">
    <source>
        <dbReference type="Proteomes" id="UP001056035"/>
    </source>
</evidence>
<protein>
    <submittedName>
        <fullName evidence="1">LmeA family phospholipid-binding protein</fullName>
    </submittedName>
</protein>
<gene>
    <name evidence="1" type="ORF">NBH00_11045</name>
</gene>
<organism evidence="1 2">
    <name type="scientific">Paraconexibacter antarcticus</name>
    <dbReference type="NCBI Taxonomy" id="2949664"/>
    <lineage>
        <taxon>Bacteria</taxon>
        <taxon>Bacillati</taxon>
        <taxon>Actinomycetota</taxon>
        <taxon>Thermoleophilia</taxon>
        <taxon>Solirubrobacterales</taxon>
        <taxon>Paraconexibacteraceae</taxon>
        <taxon>Paraconexibacter</taxon>
    </lineage>
</organism>